<gene>
    <name evidence="2" type="ORF">A2188_01340</name>
</gene>
<evidence type="ECO:0000256" key="1">
    <source>
        <dbReference type="ARBA" id="ARBA00009981"/>
    </source>
</evidence>
<evidence type="ECO:0000313" key="2">
    <source>
        <dbReference type="EMBL" id="OGM77642.1"/>
    </source>
</evidence>
<evidence type="ECO:0008006" key="4">
    <source>
        <dbReference type="Google" id="ProtNLM"/>
    </source>
</evidence>
<name>A0A1F8CMY5_9BACT</name>
<organism evidence="2 3">
    <name type="scientific">Candidatus Woesebacteria bacterium RIFOXYA1_FULL_43_9</name>
    <dbReference type="NCBI Taxonomy" id="1802534"/>
    <lineage>
        <taxon>Bacteria</taxon>
        <taxon>Candidatus Woeseibacteriota</taxon>
    </lineage>
</organism>
<dbReference type="InterPro" id="IPR036165">
    <property type="entry name" value="YefM-like_sf"/>
</dbReference>
<evidence type="ECO:0000313" key="3">
    <source>
        <dbReference type="Proteomes" id="UP000179241"/>
    </source>
</evidence>
<protein>
    <recommendedName>
        <fullName evidence="4">Antitoxin</fullName>
    </recommendedName>
</protein>
<dbReference type="Proteomes" id="UP000179241">
    <property type="component" value="Unassembled WGS sequence"/>
</dbReference>
<dbReference type="NCBIfam" id="TIGR01552">
    <property type="entry name" value="phd_fam"/>
    <property type="match status" value="1"/>
</dbReference>
<dbReference type="SUPFAM" id="SSF143120">
    <property type="entry name" value="YefM-like"/>
    <property type="match status" value="1"/>
</dbReference>
<comment type="similarity">
    <text evidence="1">Belongs to the phD/YefM antitoxin family.</text>
</comment>
<proteinExistence type="inferred from homology"/>
<reference evidence="2 3" key="1">
    <citation type="journal article" date="2016" name="Nat. Commun.">
        <title>Thousands of microbial genomes shed light on interconnected biogeochemical processes in an aquifer system.</title>
        <authorList>
            <person name="Anantharaman K."/>
            <person name="Brown C.T."/>
            <person name="Hug L.A."/>
            <person name="Sharon I."/>
            <person name="Castelle C.J."/>
            <person name="Probst A.J."/>
            <person name="Thomas B.C."/>
            <person name="Singh A."/>
            <person name="Wilkins M.J."/>
            <person name="Karaoz U."/>
            <person name="Brodie E.L."/>
            <person name="Williams K.H."/>
            <person name="Hubbard S.S."/>
            <person name="Banfield J.F."/>
        </authorList>
    </citation>
    <scope>NUCLEOTIDE SEQUENCE [LARGE SCALE GENOMIC DNA]</scope>
</reference>
<dbReference type="AlphaFoldDB" id="A0A1F8CMY5"/>
<accession>A0A1F8CMY5</accession>
<dbReference type="EMBL" id="MGHU01000014">
    <property type="protein sequence ID" value="OGM77642.1"/>
    <property type="molecule type" value="Genomic_DNA"/>
</dbReference>
<comment type="caution">
    <text evidence="2">The sequence shown here is derived from an EMBL/GenBank/DDBJ whole genome shotgun (WGS) entry which is preliminary data.</text>
</comment>
<sequence length="89" mass="10348">MLQIGQYQSITDLRFKTKELLAKAETEPVLLLHHSTPKGVLLSYAQYLNLLDMVEDYQLSLRAQEYVTRPKKQTDWVSLKDVKKKLKIG</sequence>